<sequence>SPYVEPTSASTLCGTSSCESMESSYEIRLKDLCLMATLQSREQVKFLGVGRSRRGE</sequence>
<name>A0ABD0MD16_CIRMR</name>
<feature type="non-terminal residue" evidence="1">
    <location>
        <position position="56"/>
    </location>
</feature>
<evidence type="ECO:0000313" key="1">
    <source>
        <dbReference type="EMBL" id="KAL0148163.1"/>
    </source>
</evidence>
<accession>A0ABD0MD16</accession>
<reference evidence="1 2" key="1">
    <citation type="submission" date="2024-05" db="EMBL/GenBank/DDBJ databases">
        <title>Genome sequencing and assembly of Indian major carp, Cirrhinus mrigala (Hamilton, 1822).</title>
        <authorList>
            <person name="Mohindra V."/>
            <person name="Chowdhury L.M."/>
            <person name="Lal K."/>
            <person name="Jena J.K."/>
        </authorList>
    </citation>
    <scope>NUCLEOTIDE SEQUENCE [LARGE SCALE GENOMIC DNA]</scope>
    <source>
        <strain evidence="1">CM1030</strain>
        <tissue evidence="1">Blood</tissue>
    </source>
</reference>
<dbReference type="AlphaFoldDB" id="A0ABD0MD16"/>
<feature type="non-terminal residue" evidence="1">
    <location>
        <position position="1"/>
    </location>
</feature>
<comment type="caution">
    <text evidence="1">The sequence shown here is derived from an EMBL/GenBank/DDBJ whole genome shotgun (WGS) entry which is preliminary data.</text>
</comment>
<protein>
    <submittedName>
        <fullName evidence="1">Uncharacterized protein</fullName>
    </submittedName>
</protein>
<dbReference type="EMBL" id="JAMKFB020000711">
    <property type="protein sequence ID" value="KAL0148163.1"/>
    <property type="molecule type" value="Genomic_DNA"/>
</dbReference>
<organism evidence="1 2">
    <name type="scientific">Cirrhinus mrigala</name>
    <name type="common">Mrigala</name>
    <dbReference type="NCBI Taxonomy" id="683832"/>
    <lineage>
        <taxon>Eukaryota</taxon>
        <taxon>Metazoa</taxon>
        <taxon>Chordata</taxon>
        <taxon>Craniata</taxon>
        <taxon>Vertebrata</taxon>
        <taxon>Euteleostomi</taxon>
        <taxon>Actinopterygii</taxon>
        <taxon>Neopterygii</taxon>
        <taxon>Teleostei</taxon>
        <taxon>Ostariophysi</taxon>
        <taxon>Cypriniformes</taxon>
        <taxon>Cyprinidae</taxon>
        <taxon>Labeoninae</taxon>
        <taxon>Labeonini</taxon>
        <taxon>Cirrhinus</taxon>
    </lineage>
</organism>
<gene>
    <name evidence="1" type="ORF">M9458_056565</name>
</gene>
<proteinExistence type="predicted"/>
<dbReference type="Proteomes" id="UP001529510">
    <property type="component" value="Unassembled WGS sequence"/>
</dbReference>
<keyword evidence="2" id="KW-1185">Reference proteome</keyword>
<evidence type="ECO:0000313" key="2">
    <source>
        <dbReference type="Proteomes" id="UP001529510"/>
    </source>
</evidence>